<dbReference type="InterPro" id="IPR037522">
    <property type="entry name" value="HD_GYP_dom"/>
</dbReference>
<dbReference type="OrthoDB" id="9764808at2"/>
<dbReference type="NCBIfam" id="TIGR00277">
    <property type="entry name" value="HDIG"/>
    <property type="match status" value="1"/>
</dbReference>
<keyword evidence="3" id="KW-1185">Reference proteome</keyword>
<dbReference type="Pfam" id="PF11871">
    <property type="entry name" value="DUF3391"/>
    <property type="match status" value="1"/>
</dbReference>
<name>A0A0A3YVC0_9GAMM</name>
<accession>A0A0A3YVC0</accession>
<dbReference type="AlphaFoldDB" id="A0A0A3YVC0"/>
<comment type="caution">
    <text evidence="2">The sequence shown here is derived from an EMBL/GenBank/DDBJ whole genome shotgun (WGS) entry which is preliminary data.</text>
</comment>
<reference evidence="2 3" key="1">
    <citation type="submission" date="2014-10" db="EMBL/GenBank/DDBJ databases">
        <title>Genome sequence of Erwinia typographi M043b.</title>
        <authorList>
            <person name="Chan K.-G."/>
            <person name="Tan W.-S."/>
        </authorList>
    </citation>
    <scope>NUCLEOTIDE SEQUENCE [LARGE SCALE GENOMIC DNA]</scope>
    <source>
        <strain evidence="2 3">M043b</strain>
    </source>
</reference>
<dbReference type="SMART" id="SM00471">
    <property type="entry name" value="HDc"/>
    <property type="match status" value="1"/>
</dbReference>
<feature type="domain" description="HD-GYP" evidence="1">
    <location>
        <begin position="128"/>
        <end position="322"/>
    </location>
</feature>
<dbReference type="CDD" id="cd00077">
    <property type="entry name" value="HDc"/>
    <property type="match status" value="1"/>
</dbReference>
<dbReference type="InterPro" id="IPR021812">
    <property type="entry name" value="DUF3391"/>
</dbReference>
<evidence type="ECO:0000313" key="3">
    <source>
        <dbReference type="Proteomes" id="UP000030351"/>
    </source>
</evidence>
<dbReference type="PROSITE" id="PS51832">
    <property type="entry name" value="HD_GYP"/>
    <property type="match status" value="1"/>
</dbReference>
<dbReference type="PANTHER" id="PTHR43155:SF2">
    <property type="entry name" value="CYCLIC DI-GMP PHOSPHODIESTERASE PA4108"/>
    <property type="match status" value="1"/>
</dbReference>
<sequence>MIRRIPVQELRIGMYVHKLEVFWLKHPLVHNHMLLTADRQIQVIAENGIKEVWIDLSKGQSPDEFGQQAAEEHAAVSRGFVSMHEEVEQAQAICLNAKGQVMEMFSDVRLGRTIDTTSTLPLVDEIGGSISRHPAALLSVVRLKTHDDYTYLHSVAVCALMVALAHQLELDEQLARRAGTAGLLHDVGKARISLAILNKPGKLTDAEFDIMKQHPAIGEALLRQSGGDGDLLDVARHHHEKVNGSGYPDGLKGKEISLLARMASVCDVYDAVTSNRPYKAGWNPASAMHQMASWEGHFDRKVLFAFVKAVGIYPVGSIVRLASGRIAVVVEPGHGSLLQPKVCVFYSLTMNRSLPPEMLDLADRFCWDSITGPEESLSWPGINIDALWMKPVA</sequence>
<evidence type="ECO:0000313" key="2">
    <source>
        <dbReference type="EMBL" id="KGT90530.1"/>
    </source>
</evidence>
<dbReference type="SUPFAM" id="SSF109604">
    <property type="entry name" value="HD-domain/PDEase-like"/>
    <property type="match status" value="1"/>
</dbReference>
<dbReference type="EMBL" id="JRUQ01000050">
    <property type="protein sequence ID" value="KGT90530.1"/>
    <property type="molecule type" value="Genomic_DNA"/>
</dbReference>
<gene>
    <name evidence="2" type="ORF">NG99_17785</name>
</gene>
<dbReference type="PANTHER" id="PTHR43155">
    <property type="entry name" value="CYCLIC DI-GMP PHOSPHODIESTERASE PA4108-RELATED"/>
    <property type="match status" value="1"/>
</dbReference>
<dbReference type="InterPro" id="IPR006675">
    <property type="entry name" value="HDIG_dom"/>
</dbReference>
<dbReference type="Gene3D" id="1.10.3210.10">
    <property type="entry name" value="Hypothetical protein af1432"/>
    <property type="match status" value="1"/>
</dbReference>
<dbReference type="RefSeq" id="WP_034895827.1">
    <property type="nucleotide sequence ID" value="NZ_JRUQ01000050.1"/>
</dbReference>
<dbReference type="eggNOG" id="COG2206">
    <property type="taxonomic scope" value="Bacteria"/>
</dbReference>
<protein>
    <submittedName>
        <fullName evidence="2">RpfG</fullName>
    </submittedName>
</protein>
<proteinExistence type="predicted"/>
<evidence type="ECO:0000259" key="1">
    <source>
        <dbReference type="PROSITE" id="PS51832"/>
    </source>
</evidence>
<dbReference type="InterPro" id="IPR003607">
    <property type="entry name" value="HD/PDEase_dom"/>
</dbReference>
<dbReference type="Proteomes" id="UP000030351">
    <property type="component" value="Unassembled WGS sequence"/>
</dbReference>
<organism evidence="2 3">
    <name type="scientific">Erwinia typographi</name>
    <dbReference type="NCBI Taxonomy" id="371042"/>
    <lineage>
        <taxon>Bacteria</taxon>
        <taxon>Pseudomonadati</taxon>
        <taxon>Pseudomonadota</taxon>
        <taxon>Gammaproteobacteria</taxon>
        <taxon>Enterobacterales</taxon>
        <taxon>Erwiniaceae</taxon>
        <taxon>Erwinia</taxon>
    </lineage>
</organism>
<dbReference type="Pfam" id="PF13487">
    <property type="entry name" value="HD_5"/>
    <property type="match status" value="1"/>
</dbReference>
<dbReference type="STRING" id="371042.NG99_17785"/>
<dbReference type="GO" id="GO:0008081">
    <property type="term" value="F:phosphoric diester hydrolase activity"/>
    <property type="evidence" value="ECO:0007669"/>
    <property type="project" value="UniProtKB-ARBA"/>
</dbReference>